<comment type="caution">
    <text evidence="2">The sequence shown here is derived from an EMBL/GenBank/DDBJ whole genome shotgun (WGS) entry which is preliminary data.</text>
</comment>
<reference evidence="2 3" key="1">
    <citation type="submission" date="2022-05" db="EMBL/GenBank/DDBJ databases">
        <title>Genome Resource of Streptomyces lavenduligriseus GA1-1, a Strain with Broad-Spectrum Antifungal Activity against Phytopathogenic Fungi.</title>
        <authorList>
            <person name="Qi D."/>
        </authorList>
    </citation>
    <scope>NUCLEOTIDE SEQUENCE [LARGE SCALE GENOMIC DNA]</scope>
    <source>
        <strain evidence="2 3">GA1-1</strain>
    </source>
</reference>
<keyword evidence="3" id="KW-1185">Reference proteome</keyword>
<accession>A0ABT0NRM6</accession>
<sequence>MTPMADAQPRSPAQLPPGFDAWLLDCAPAAGCDVCGANWRQLLACQQAGNITQAMRHATEIRDHPSGVHIRPSSPRNSRPPRAAAAGHGRDSGAGRYSDGERK</sequence>
<feature type="compositionally biased region" description="Basic and acidic residues" evidence="1">
    <location>
        <begin position="88"/>
        <end position="103"/>
    </location>
</feature>
<dbReference type="Proteomes" id="UP001202052">
    <property type="component" value="Unassembled WGS sequence"/>
</dbReference>
<proteinExistence type="predicted"/>
<dbReference type="RefSeq" id="WP_249458917.1">
    <property type="nucleotide sequence ID" value="NZ_JAMCCK010000015.1"/>
</dbReference>
<protein>
    <submittedName>
        <fullName evidence="2">Uncharacterized protein</fullName>
    </submittedName>
</protein>
<evidence type="ECO:0000256" key="1">
    <source>
        <dbReference type="SAM" id="MobiDB-lite"/>
    </source>
</evidence>
<dbReference type="EMBL" id="JAMCCK010000015">
    <property type="protein sequence ID" value="MCL3994110.1"/>
    <property type="molecule type" value="Genomic_DNA"/>
</dbReference>
<feature type="region of interest" description="Disordered" evidence="1">
    <location>
        <begin position="59"/>
        <end position="103"/>
    </location>
</feature>
<evidence type="ECO:0000313" key="3">
    <source>
        <dbReference type="Proteomes" id="UP001202052"/>
    </source>
</evidence>
<name>A0ABT0NRM6_9ACTN</name>
<organism evidence="2 3">
    <name type="scientific">Streptomyces lavenduligriseus</name>
    <dbReference type="NCBI Taxonomy" id="67315"/>
    <lineage>
        <taxon>Bacteria</taxon>
        <taxon>Bacillati</taxon>
        <taxon>Actinomycetota</taxon>
        <taxon>Actinomycetes</taxon>
        <taxon>Kitasatosporales</taxon>
        <taxon>Streptomycetaceae</taxon>
        <taxon>Streptomyces</taxon>
    </lineage>
</organism>
<gene>
    <name evidence="2" type="ORF">M4438_11345</name>
</gene>
<feature type="compositionally biased region" description="Low complexity" evidence="1">
    <location>
        <begin position="71"/>
        <end position="86"/>
    </location>
</feature>
<evidence type="ECO:0000313" key="2">
    <source>
        <dbReference type="EMBL" id="MCL3994110.1"/>
    </source>
</evidence>